<evidence type="ECO:0000313" key="14">
    <source>
        <dbReference type="EMBL" id="OBK19893.1"/>
    </source>
</evidence>
<dbReference type="GO" id="GO:0051701">
    <property type="term" value="P:biological process involved in interaction with host"/>
    <property type="evidence" value="ECO:0007669"/>
    <property type="project" value="TreeGrafter"/>
</dbReference>
<keyword evidence="6" id="KW-0808">Transferase</keyword>
<evidence type="ECO:0000256" key="10">
    <source>
        <dbReference type="ARBA" id="ARBA00048109"/>
    </source>
</evidence>
<dbReference type="GO" id="GO:0071731">
    <property type="term" value="P:response to nitric oxide"/>
    <property type="evidence" value="ECO:0007669"/>
    <property type="project" value="TreeGrafter"/>
</dbReference>
<keyword evidence="8" id="KW-0443">Lipid metabolism</keyword>
<evidence type="ECO:0000256" key="11">
    <source>
        <dbReference type="SAM" id="MobiDB-lite"/>
    </source>
</evidence>
<keyword evidence="7" id="KW-0319">Glycerol metabolism</keyword>
<dbReference type="AlphaFoldDB" id="A0A1A3NCP7"/>
<feature type="domain" description="O-acyltransferase WSD1-like N-terminal" evidence="12">
    <location>
        <begin position="57"/>
        <end position="183"/>
    </location>
</feature>
<dbReference type="UniPathway" id="UPA00282"/>
<comment type="similarity">
    <text evidence="3">Belongs to the long-chain O-acyltransferase family.</text>
</comment>
<comment type="catalytic activity">
    <reaction evidence="10">
        <text>an acyl-CoA + a 1,2-diacyl-sn-glycerol = a triacyl-sn-glycerol + CoA</text>
        <dbReference type="Rhea" id="RHEA:10868"/>
        <dbReference type="ChEBI" id="CHEBI:17815"/>
        <dbReference type="ChEBI" id="CHEBI:57287"/>
        <dbReference type="ChEBI" id="CHEBI:58342"/>
        <dbReference type="ChEBI" id="CHEBI:64615"/>
        <dbReference type="EC" id="2.3.1.20"/>
    </reaction>
</comment>
<comment type="pathway">
    <text evidence="1">Glycerolipid metabolism; triacylglycerol biosynthesis.</text>
</comment>
<comment type="pathway">
    <text evidence="2">Lipid metabolism.</text>
</comment>
<evidence type="ECO:0000256" key="5">
    <source>
        <dbReference type="ARBA" id="ARBA00022516"/>
    </source>
</evidence>
<accession>A0A1A3NCP7</accession>
<comment type="caution">
    <text evidence="14">The sequence shown here is derived from an EMBL/GenBank/DDBJ whole genome shotgun (WGS) entry which is preliminary data.</text>
</comment>
<feature type="domain" description="O-acyltransferase WSD1 C-terminal" evidence="13">
    <location>
        <begin position="252"/>
        <end position="380"/>
    </location>
</feature>
<gene>
    <name evidence="14" type="ORF">A5636_17035</name>
</gene>
<dbReference type="GO" id="GO:0019432">
    <property type="term" value="P:triglyceride biosynthetic process"/>
    <property type="evidence" value="ECO:0007669"/>
    <property type="project" value="UniProtKB-UniPathway"/>
</dbReference>
<dbReference type="InterPro" id="IPR009721">
    <property type="entry name" value="O-acyltransferase_WSD1_C"/>
</dbReference>
<sequence>MTQQMAADTGFFGCSAPGQHSSMAVAAVAIVEGRAPDRESVEDLLAERIAPGLRVAADLSRHVQRMALPQPGDDRELFHAITHALEHPLEFDGPRWECWIIEGLRHDRWAILIRVHHSLTSLTALSPAHLLIRLCADAPNDAFREDVAPQHISPPQTVSQGWTDALLQVPATLGKAVARVATLPISWLLPTDAATTRRHYRTVWIPRATVESVSRKFGVQPDDVALAAVTEGFRTVLKRRGEKPRADMLRTVGSALSGLPVQHNDPVQQLRAVHLMSDHTGQGPNPISPFALCAKAMQAVTRPLGQTRVTVAGTATGPRRQLHLLGRRVERLLPIPPTAPGLSTGVAVFGYGDELVFGITAGYDDAAEMQHLAGGIELGMARLAALNDDSVVLFDRRRKRPARGLPINATRRAPSTSRARVRH</sequence>
<dbReference type="EC" id="2.3.1.20" evidence="4"/>
<dbReference type="PANTHER" id="PTHR31650">
    <property type="entry name" value="O-ACYLTRANSFERASE (WSD1-LIKE) FAMILY PROTEIN"/>
    <property type="match status" value="1"/>
</dbReference>
<dbReference type="GO" id="GO:0005886">
    <property type="term" value="C:plasma membrane"/>
    <property type="evidence" value="ECO:0007669"/>
    <property type="project" value="TreeGrafter"/>
</dbReference>
<keyword evidence="15" id="KW-1185">Reference proteome</keyword>
<organism evidence="14 15">
    <name type="scientific">Mycobacterium asiaticum</name>
    <dbReference type="NCBI Taxonomy" id="1790"/>
    <lineage>
        <taxon>Bacteria</taxon>
        <taxon>Bacillati</taxon>
        <taxon>Actinomycetota</taxon>
        <taxon>Actinomycetes</taxon>
        <taxon>Mycobacteriales</taxon>
        <taxon>Mycobacteriaceae</taxon>
        <taxon>Mycobacterium</taxon>
    </lineage>
</organism>
<evidence type="ECO:0000256" key="8">
    <source>
        <dbReference type="ARBA" id="ARBA00023098"/>
    </source>
</evidence>
<dbReference type="EMBL" id="LZLQ01000010">
    <property type="protein sequence ID" value="OBK19893.1"/>
    <property type="molecule type" value="Genomic_DNA"/>
</dbReference>
<evidence type="ECO:0000256" key="3">
    <source>
        <dbReference type="ARBA" id="ARBA00009587"/>
    </source>
</evidence>
<evidence type="ECO:0000256" key="2">
    <source>
        <dbReference type="ARBA" id="ARBA00005189"/>
    </source>
</evidence>
<proteinExistence type="inferred from homology"/>
<feature type="region of interest" description="Disordered" evidence="11">
    <location>
        <begin position="404"/>
        <end position="423"/>
    </location>
</feature>
<protein>
    <recommendedName>
        <fullName evidence="4">diacylglycerol O-acyltransferase</fullName>
        <ecNumber evidence="4">2.3.1.20</ecNumber>
    </recommendedName>
</protein>
<evidence type="ECO:0000313" key="15">
    <source>
        <dbReference type="Proteomes" id="UP000093629"/>
    </source>
</evidence>
<evidence type="ECO:0000259" key="12">
    <source>
        <dbReference type="Pfam" id="PF03007"/>
    </source>
</evidence>
<dbReference type="Pfam" id="PF06974">
    <property type="entry name" value="WS_DGAT_C"/>
    <property type="match status" value="1"/>
</dbReference>
<dbReference type="Pfam" id="PF03007">
    <property type="entry name" value="WS_DGAT_cat"/>
    <property type="match status" value="1"/>
</dbReference>
<dbReference type="PANTHER" id="PTHR31650:SF1">
    <property type="entry name" value="WAX ESTER SYNTHASE_DIACYLGLYCEROL ACYLTRANSFERASE 4-RELATED"/>
    <property type="match status" value="1"/>
</dbReference>
<reference evidence="15" key="1">
    <citation type="submission" date="2016-06" db="EMBL/GenBank/DDBJ databases">
        <authorList>
            <person name="Sutton G."/>
            <person name="Brinkac L."/>
            <person name="Sanka R."/>
            <person name="Adams M."/>
            <person name="Lau E."/>
            <person name="Garcia-Basteiro A."/>
            <person name="Lopez-Varela E."/>
            <person name="Palencia S."/>
        </authorList>
    </citation>
    <scope>NUCLEOTIDE SEQUENCE [LARGE SCALE GENOMIC DNA]</scope>
    <source>
        <strain evidence="15">1245139.5</strain>
    </source>
</reference>
<name>A0A1A3NCP7_MYCAS</name>
<evidence type="ECO:0000259" key="13">
    <source>
        <dbReference type="Pfam" id="PF06974"/>
    </source>
</evidence>
<dbReference type="GO" id="GO:0006071">
    <property type="term" value="P:glycerol metabolic process"/>
    <property type="evidence" value="ECO:0007669"/>
    <property type="project" value="UniProtKB-KW"/>
</dbReference>
<keyword evidence="9" id="KW-0012">Acyltransferase</keyword>
<feature type="compositionally biased region" description="Low complexity" evidence="11">
    <location>
        <begin position="409"/>
        <end position="423"/>
    </location>
</feature>
<evidence type="ECO:0000256" key="7">
    <source>
        <dbReference type="ARBA" id="ARBA00022798"/>
    </source>
</evidence>
<dbReference type="InterPro" id="IPR045034">
    <property type="entry name" value="O-acyltransferase_WSD1-like"/>
</dbReference>
<dbReference type="InterPro" id="IPR004255">
    <property type="entry name" value="O-acyltransferase_WSD1_N"/>
</dbReference>
<dbReference type="Proteomes" id="UP000093629">
    <property type="component" value="Unassembled WGS sequence"/>
</dbReference>
<evidence type="ECO:0000256" key="6">
    <source>
        <dbReference type="ARBA" id="ARBA00022679"/>
    </source>
</evidence>
<evidence type="ECO:0000256" key="4">
    <source>
        <dbReference type="ARBA" id="ARBA00013244"/>
    </source>
</evidence>
<dbReference type="GO" id="GO:0004144">
    <property type="term" value="F:diacylglycerol O-acyltransferase activity"/>
    <property type="evidence" value="ECO:0007669"/>
    <property type="project" value="UniProtKB-EC"/>
</dbReference>
<evidence type="ECO:0000256" key="1">
    <source>
        <dbReference type="ARBA" id="ARBA00004771"/>
    </source>
</evidence>
<dbReference type="GO" id="GO:0001666">
    <property type="term" value="P:response to hypoxia"/>
    <property type="evidence" value="ECO:0007669"/>
    <property type="project" value="TreeGrafter"/>
</dbReference>
<keyword evidence="5" id="KW-0444">Lipid biosynthesis</keyword>
<evidence type="ECO:0000256" key="9">
    <source>
        <dbReference type="ARBA" id="ARBA00023315"/>
    </source>
</evidence>